<dbReference type="Pfam" id="PF01844">
    <property type="entry name" value="HNH"/>
    <property type="match status" value="1"/>
</dbReference>
<evidence type="ECO:0000259" key="2">
    <source>
        <dbReference type="Pfam" id="PF01844"/>
    </source>
</evidence>
<feature type="compositionally biased region" description="Low complexity" evidence="1">
    <location>
        <begin position="98"/>
        <end position="109"/>
    </location>
</feature>
<gene>
    <name evidence="3" type="ORF">GCM10020369_30340</name>
</gene>
<evidence type="ECO:0000256" key="1">
    <source>
        <dbReference type="SAM" id="MobiDB-lite"/>
    </source>
</evidence>
<keyword evidence="4" id="KW-1185">Reference proteome</keyword>
<dbReference type="Gene3D" id="1.10.30.50">
    <property type="match status" value="1"/>
</dbReference>
<dbReference type="EMBL" id="BAAAYN010000018">
    <property type="protein sequence ID" value="GAA3387521.1"/>
    <property type="molecule type" value="Genomic_DNA"/>
</dbReference>
<dbReference type="Proteomes" id="UP001501676">
    <property type="component" value="Unassembled WGS sequence"/>
</dbReference>
<name>A0ABP6SWX9_9ACTN</name>
<evidence type="ECO:0000313" key="4">
    <source>
        <dbReference type="Proteomes" id="UP001501676"/>
    </source>
</evidence>
<comment type="caution">
    <text evidence="3">The sequence shown here is derived from an EMBL/GenBank/DDBJ whole genome shotgun (WGS) entry which is preliminary data.</text>
</comment>
<dbReference type="InterPro" id="IPR003615">
    <property type="entry name" value="HNH_nuc"/>
</dbReference>
<protein>
    <recommendedName>
        <fullName evidence="2">HNH domain-containing protein</fullName>
    </recommendedName>
</protein>
<dbReference type="RefSeq" id="WP_376980849.1">
    <property type="nucleotide sequence ID" value="NZ_BAAAYN010000018.1"/>
</dbReference>
<reference evidence="4" key="1">
    <citation type="journal article" date="2019" name="Int. J. Syst. Evol. Microbiol.">
        <title>The Global Catalogue of Microorganisms (GCM) 10K type strain sequencing project: providing services to taxonomists for standard genome sequencing and annotation.</title>
        <authorList>
            <consortium name="The Broad Institute Genomics Platform"/>
            <consortium name="The Broad Institute Genome Sequencing Center for Infectious Disease"/>
            <person name="Wu L."/>
            <person name="Ma J."/>
        </authorList>
    </citation>
    <scope>NUCLEOTIDE SEQUENCE [LARGE SCALE GENOMIC DNA]</scope>
    <source>
        <strain evidence="4">JCM 9458</strain>
    </source>
</reference>
<dbReference type="CDD" id="cd00085">
    <property type="entry name" value="HNHc"/>
    <property type="match status" value="1"/>
</dbReference>
<evidence type="ECO:0000313" key="3">
    <source>
        <dbReference type="EMBL" id="GAA3387521.1"/>
    </source>
</evidence>
<feature type="domain" description="HNH" evidence="2">
    <location>
        <begin position="5"/>
        <end position="42"/>
    </location>
</feature>
<organism evidence="3 4">
    <name type="scientific">Cryptosporangium minutisporangium</name>
    <dbReference type="NCBI Taxonomy" id="113569"/>
    <lineage>
        <taxon>Bacteria</taxon>
        <taxon>Bacillati</taxon>
        <taxon>Actinomycetota</taxon>
        <taxon>Actinomycetes</taxon>
        <taxon>Cryptosporangiales</taxon>
        <taxon>Cryptosporangiaceae</taxon>
        <taxon>Cryptosporangium</taxon>
    </lineage>
</organism>
<accession>A0ABP6SWX9</accession>
<feature type="region of interest" description="Disordered" evidence="1">
    <location>
        <begin position="78"/>
        <end position="117"/>
    </location>
</feature>
<sequence>MFPGCSQPSYRCDLDHNVRRVDGGPTSATNLVPLCRRHHRAKDEAGWDLVHDPVTGSCTWTSPAGHSYTVDAPVHDTGFYPGREPTDWSTPLIPRPAPAGTRAPAASAADPDEPPPF</sequence>
<proteinExistence type="predicted"/>
<dbReference type="InterPro" id="IPR002711">
    <property type="entry name" value="HNH"/>
</dbReference>